<evidence type="ECO:0000313" key="3">
    <source>
        <dbReference type="Proteomes" id="UP000198639"/>
    </source>
</evidence>
<dbReference type="OrthoDB" id="8906049at2"/>
<proteinExistence type="predicted"/>
<keyword evidence="1" id="KW-0812">Transmembrane</keyword>
<feature type="transmembrane region" description="Helical" evidence="1">
    <location>
        <begin position="152"/>
        <end position="171"/>
    </location>
</feature>
<feature type="transmembrane region" description="Helical" evidence="1">
    <location>
        <begin position="59"/>
        <end position="81"/>
    </location>
</feature>
<dbReference type="STRING" id="1164594.SAMN05216204_11499"/>
<keyword evidence="3" id="KW-1185">Reference proteome</keyword>
<dbReference type="AlphaFoldDB" id="A0A1I1NZ23"/>
<dbReference type="RefSeq" id="WP_143084583.1">
    <property type="nucleotide sequence ID" value="NZ_FOLD01000014.1"/>
</dbReference>
<reference evidence="3" key="1">
    <citation type="submission" date="2016-10" db="EMBL/GenBank/DDBJ databases">
        <authorList>
            <person name="Varghese N."/>
            <person name="Submissions S."/>
        </authorList>
    </citation>
    <scope>NUCLEOTIDE SEQUENCE [LARGE SCALE GENOMIC DNA]</scope>
    <source>
        <strain evidence="3">CGMCC 1.12041</strain>
    </source>
</reference>
<evidence type="ECO:0000313" key="2">
    <source>
        <dbReference type="EMBL" id="SFD02931.1"/>
    </source>
</evidence>
<organism evidence="2 3">
    <name type="scientific">Massilia yuzhufengensis</name>
    <dbReference type="NCBI Taxonomy" id="1164594"/>
    <lineage>
        <taxon>Bacteria</taxon>
        <taxon>Pseudomonadati</taxon>
        <taxon>Pseudomonadota</taxon>
        <taxon>Betaproteobacteria</taxon>
        <taxon>Burkholderiales</taxon>
        <taxon>Oxalobacteraceae</taxon>
        <taxon>Telluria group</taxon>
        <taxon>Massilia</taxon>
    </lineage>
</organism>
<name>A0A1I1NZ23_9BURK</name>
<dbReference type="EMBL" id="FOLD01000014">
    <property type="protein sequence ID" value="SFD02931.1"/>
    <property type="molecule type" value="Genomic_DNA"/>
</dbReference>
<gene>
    <name evidence="2" type="ORF">SAMN05216204_11499</name>
</gene>
<accession>A0A1I1NZ23</accession>
<keyword evidence="1" id="KW-1133">Transmembrane helix</keyword>
<feature type="transmembrane region" description="Helical" evidence="1">
    <location>
        <begin position="213"/>
        <end position="234"/>
    </location>
</feature>
<dbReference type="Proteomes" id="UP000198639">
    <property type="component" value="Unassembled WGS sequence"/>
</dbReference>
<protein>
    <submittedName>
        <fullName evidence="2">Uncharacterized protein</fullName>
    </submittedName>
</protein>
<keyword evidence="1" id="KW-0472">Membrane</keyword>
<feature type="transmembrane region" description="Helical" evidence="1">
    <location>
        <begin position="32"/>
        <end position="53"/>
    </location>
</feature>
<evidence type="ECO:0000256" key="1">
    <source>
        <dbReference type="SAM" id="Phobius"/>
    </source>
</evidence>
<sequence length="247" mass="25752">MPHPVPRPFTRAMAVQGMRARLLRESFPRIQMFILVTITGLAGFGASVALLAGGIEVMALRYVLAMGVAYIVFLLLLWLWLHTRTADYLDIPASAGSDGGGGGSGASDFAGGGGSFDGGGASGNVDFAPDGAGIEAIAEKPLAVIGHADEGAIPLALVLIALGIVLSSLFVVWSAPILFAEILVDALLAAGLYRRLRVLDPRHWMVAALKRTLIPFILTTLVVAGAGWGMQAYAPEARSLGQVFASQ</sequence>